<gene>
    <name evidence="1" type="ORF">LEA_16950</name>
</gene>
<accession>K1RUS5</accession>
<name>K1RUS5_9ZZZZ</name>
<dbReference type="SUPFAM" id="SSF51395">
    <property type="entry name" value="FMN-linked oxidoreductases"/>
    <property type="match status" value="1"/>
</dbReference>
<comment type="caution">
    <text evidence="1">The sequence shown here is derived from an EMBL/GenBank/DDBJ whole genome shotgun (WGS) entry which is preliminary data.</text>
</comment>
<dbReference type="EMBL" id="AJWY01011594">
    <property type="protein sequence ID" value="EKC52322.1"/>
    <property type="molecule type" value="Genomic_DNA"/>
</dbReference>
<dbReference type="Gene3D" id="3.20.20.70">
    <property type="entry name" value="Aldolase class I"/>
    <property type="match status" value="1"/>
</dbReference>
<evidence type="ECO:0008006" key="2">
    <source>
        <dbReference type="Google" id="ProtNLM"/>
    </source>
</evidence>
<reference evidence="1" key="1">
    <citation type="journal article" date="2013" name="Environ. Microbiol.">
        <title>Microbiota from the distal guts of lean and obese adolescents exhibit partial functional redundancy besides clear differences in community structure.</title>
        <authorList>
            <person name="Ferrer M."/>
            <person name="Ruiz A."/>
            <person name="Lanza F."/>
            <person name="Haange S.B."/>
            <person name="Oberbach A."/>
            <person name="Till H."/>
            <person name="Bargiela R."/>
            <person name="Campoy C."/>
            <person name="Segura M.T."/>
            <person name="Richter M."/>
            <person name="von Bergen M."/>
            <person name="Seifert J."/>
            <person name="Suarez A."/>
        </authorList>
    </citation>
    <scope>NUCLEOTIDE SEQUENCE</scope>
</reference>
<protein>
    <recommendedName>
        <fullName evidence="2">Dihydroorotate dehydrogenase</fullName>
    </recommendedName>
</protein>
<organism evidence="1">
    <name type="scientific">human gut metagenome</name>
    <dbReference type="NCBI Taxonomy" id="408170"/>
    <lineage>
        <taxon>unclassified sequences</taxon>
        <taxon>metagenomes</taxon>
        <taxon>organismal metagenomes</taxon>
    </lineage>
</organism>
<dbReference type="AlphaFoldDB" id="K1RUS5"/>
<proteinExistence type="predicted"/>
<sequence>MEKETINHKKYIIMATLETTFAGLKLRNPIIVSSSGLTDSAAKNQKLSEAGAGAIVLKSLF</sequence>
<dbReference type="InterPro" id="IPR013785">
    <property type="entry name" value="Aldolase_TIM"/>
</dbReference>
<evidence type="ECO:0000313" key="1">
    <source>
        <dbReference type="EMBL" id="EKC52322.1"/>
    </source>
</evidence>